<feature type="transmembrane region" description="Helical" evidence="7">
    <location>
        <begin position="371"/>
        <end position="401"/>
    </location>
</feature>
<dbReference type="NCBIfam" id="TIGR00937">
    <property type="entry name" value="2A51"/>
    <property type="match status" value="1"/>
</dbReference>
<dbReference type="Proteomes" id="UP000574769">
    <property type="component" value="Unassembled WGS sequence"/>
</dbReference>
<dbReference type="GO" id="GO:0015109">
    <property type="term" value="F:chromate transmembrane transporter activity"/>
    <property type="evidence" value="ECO:0007669"/>
    <property type="project" value="InterPro"/>
</dbReference>
<evidence type="ECO:0000256" key="6">
    <source>
        <dbReference type="ARBA" id="ARBA00023136"/>
    </source>
</evidence>
<evidence type="ECO:0000256" key="3">
    <source>
        <dbReference type="ARBA" id="ARBA00022475"/>
    </source>
</evidence>
<gene>
    <name evidence="8" type="ORF">GGQ96_000066</name>
</gene>
<feature type="transmembrane region" description="Helical" evidence="7">
    <location>
        <begin position="93"/>
        <end position="115"/>
    </location>
</feature>
<accession>A0A7W7AGQ7</accession>
<dbReference type="InterPro" id="IPR014047">
    <property type="entry name" value="Chr_Tranpt_l_chain"/>
</dbReference>
<dbReference type="GO" id="GO:0005886">
    <property type="term" value="C:plasma membrane"/>
    <property type="evidence" value="ECO:0007669"/>
    <property type="project" value="UniProtKB-SubCell"/>
</dbReference>
<feature type="transmembrane region" description="Helical" evidence="7">
    <location>
        <begin position="121"/>
        <end position="145"/>
    </location>
</feature>
<dbReference type="PIRSF" id="PIRSF004810">
    <property type="entry name" value="ChrA"/>
    <property type="match status" value="1"/>
</dbReference>
<evidence type="ECO:0000313" key="8">
    <source>
        <dbReference type="EMBL" id="MBB4615960.1"/>
    </source>
</evidence>
<feature type="transmembrane region" description="Helical" evidence="7">
    <location>
        <begin position="157"/>
        <end position="186"/>
    </location>
</feature>
<dbReference type="PANTHER" id="PTHR33567">
    <property type="entry name" value="CHROMATE ION TRANSPORTER (EUROFUNG)"/>
    <property type="match status" value="1"/>
</dbReference>
<comment type="similarity">
    <text evidence="2">Belongs to the chromate ion transporter (CHR) (TC 2.A.51) family.</text>
</comment>
<feature type="transmembrane region" description="Helical" evidence="7">
    <location>
        <begin position="335"/>
        <end position="359"/>
    </location>
</feature>
<organism evidence="8 9">
    <name type="scientific">Sphingomonas abaci</name>
    <dbReference type="NCBI Taxonomy" id="237611"/>
    <lineage>
        <taxon>Bacteria</taxon>
        <taxon>Pseudomonadati</taxon>
        <taxon>Pseudomonadota</taxon>
        <taxon>Alphaproteobacteria</taxon>
        <taxon>Sphingomonadales</taxon>
        <taxon>Sphingomonadaceae</taxon>
        <taxon>Sphingomonas</taxon>
    </lineage>
</organism>
<feature type="transmembrane region" description="Helical" evidence="7">
    <location>
        <begin position="444"/>
        <end position="464"/>
    </location>
</feature>
<dbReference type="EMBL" id="JACHNY010000001">
    <property type="protein sequence ID" value="MBB4615960.1"/>
    <property type="molecule type" value="Genomic_DNA"/>
</dbReference>
<evidence type="ECO:0000256" key="5">
    <source>
        <dbReference type="ARBA" id="ARBA00022989"/>
    </source>
</evidence>
<evidence type="ECO:0000313" key="9">
    <source>
        <dbReference type="Proteomes" id="UP000574769"/>
    </source>
</evidence>
<keyword evidence="9" id="KW-1185">Reference proteome</keyword>
<dbReference type="AlphaFoldDB" id="A0A7W7AGQ7"/>
<keyword evidence="3" id="KW-1003">Cell membrane</keyword>
<reference evidence="8 9" key="1">
    <citation type="submission" date="2020-08" db="EMBL/GenBank/DDBJ databases">
        <title>Genomic Encyclopedia of Type Strains, Phase IV (KMG-IV): sequencing the most valuable type-strain genomes for metagenomic binning, comparative biology and taxonomic classification.</title>
        <authorList>
            <person name="Goeker M."/>
        </authorList>
    </citation>
    <scope>NUCLEOTIDE SEQUENCE [LARGE SCALE GENOMIC DNA]</scope>
    <source>
        <strain evidence="8 9">DSM 15867</strain>
    </source>
</reference>
<feature type="transmembrane region" description="Helical" evidence="7">
    <location>
        <begin position="234"/>
        <end position="252"/>
    </location>
</feature>
<proteinExistence type="inferred from homology"/>
<evidence type="ECO:0000256" key="4">
    <source>
        <dbReference type="ARBA" id="ARBA00022692"/>
    </source>
</evidence>
<protein>
    <submittedName>
        <fullName evidence="8">Chromate transporter</fullName>
    </submittedName>
</protein>
<dbReference type="PANTHER" id="PTHR33567:SF3">
    <property type="entry name" value="CHROMATE ION TRANSPORTER (EUROFUNG)"/>
    <property type="match status" value="1"/>
</dbReference>
<feature type="transmembrane region" description="Helical" evidence="7">
    <location>
        <begin position="23"/>
        <end position="43"/>
    </location>
</feature>
<dbReference type="RefSeq" id="WP_184110492.1">
    <property type="nucleotide sequence ID" value="NZ_JACHNY010000001.1"/>
</dbReference>
<keyword evidence="5 7" id="KW-1133">Transmembrane helix</keyword>
<name>A0A7W7AGQ7_9SPHN</name>
<evidence type="ECO:0000256" key="2">
    <source>
        <dbReference type="ARBA" id="ARBA00005262"/>
    </source>
</evidence>
<feature type="transmembrane region" description="Helical" evidence="7">
    <location>
        <begin position="304"/>
        <end position="323"/>
    </location>
</feature>
<dbReference type="InterPro" id="IPR003370">
    <property type="entry name" value="Chromate_transpt"/>
</dbReference>
<sequence>MTGVAAPAATPPRPGPVTLGQAFWVWLRIALLSFGGPAGQIAVMHRILVDEKRWIGEQRFLHALNYCMLLPGPEAQQLATYIGWLMHRTRGGIVAGVLFVVPGAIAIMALSWIYVLYGRVGIVSALFFGLKAAVLAVVLQAVVRIGGRALRTRPAKALAALAFVLIFFVGAPFPLIVLGAGLIGWWSARHGGAAFRGGGHGAAGGAVVADADTLLGEELPAHARPTRAETIRTALIWLALWLLPVGALLVALGPDDVFSRIATFFSTMAMVTFGGAYAVLAYVAQQAVETYGWLGPKEMLDGLGMAETTPGPLIMVLQFVGFLGAYRDAHGLSPLVAGTLGGLLATWVTFVPCFLWIFLGAPFIERLRGNAAVAGALSAITAAVVGVVLNLAVWFALHTLFRRTIAVAAGPFRFDAPEPSSIDPAALVLSLGAAYAIFMTRAGVIATLLATAGAGLALYALGALH</sequence>
<dbReference type="Pfam" id="PF02417">
    <property type="entry name" value="Chromate_transp"/>
    <property type="match status" value="2"/>
</dbReference>
<comment type="subcellular location">
    <subcellularLocation>
        <location evidence="1">Cell membrane</location>
        <topology evidence="1">Multi-pass membrane protein</topology>
    </subcellularLocation>
</comment>
<keyword evidence="6 7" id="KW-0472">Membrane</keyword>
<evidence type="ECO:0000256" key="1">
    <source>
        <dbReference type="ARBA" id="ARBA00004651"/>
    </source>
</evidence>
<comment type="caution">
    <text evidence="8">The sequence shown here is derived from an EMBL/GenBank/DDBJ whole genome shotgun (WGS) entry which is preliminary data.</text>
</comment>
<evidence type="ECO:0000256" key="7">
    <source>
        <dbReference type="SAM" id="Phobius"/>
    </source>
</evidence>
<keyword evidence="4 7" id="KW-0812">Transmembrane</keyword>
<feature type="transmembrane region" description="Helical" evidence="7">
    <location>
        <begin position="264"/>
        <end position="284"/>
    </location>
</feature>